<feature type="region of interest" description="Disordered" evidence="7">
    <location>
        <begin position="25"/>
        <end position="49"/>
    </location>
</feature>
<feature type="signal peptide" evidence="8">
    <location>
        <begin position="1"/>
        <end position="19"/>
    </location>
</feature>
<evidence type="ECO:0000256" key="7">
    <source>
        <dbReference type="SAM" id="MobiDB-lite"/>
    </source>
</evidence>
<proteinExistence type="inferred from homology"/>
<gene>
    <name evidence="10" type="ORF">H9631_17180</name>
</gene>
<dbReference type="PROSITE" id="PS50983">
    <property type="entry name" value="FE_B12_PBP"/>
    <property type="match status" value="1"/>
</dbReference>
<comment type="similarity">
    <text evidence="2">Belongs to the bacterial solute-binding protein 8 family.</text>
</comment>
<dbReference type="EMBL" id="JACSPV010000038">
    <property type="protein sequence ID" value="MBD8006806.1"/>
    <property type="molecule type" value="Genomic_DNA"/>
</dbReference>
<feature type="compositionally biased region" description="Basic and acidic residues" evidence="7">
    <location>
        <begin position="27"/>
        <end position="43"/>
    </location>
</feature>
<evidence type="ECO:0000256" key="6">
    <source>
        <dbReference type="ARBA" id="ARBA00023288"/>
    </source>
</evidence>
<sequence>MIKRISLLLVVLMSVFALIACSGTSSSKEKPQNEEKESTEAKDSQAPNSMKEITYLGETYSVPEKVDRIVITGAMEAMEDATVLNLEPVGAITVGGEFPEVFKTAMGKAESIGEKQEPNFEKILELQPDVILGTTKFPDEVVQKLEEVATTILVSHISTDWQDNLMLMAQLGDKEEEAKALLAQYDKDIESAKPSLMKEFEGEKVMAIRIRGGQMFVYPEDVFFNPSLYNELGLEAPEVVQKAKTQEAISIEQLAEVNPDRLFIQVQQSGNQENEQAYEELKKNPILQNITAFKNDQVYINIVDSLLEGGTAFSKIEFLKALQQNVLKK</sequence>
<protein>
    <submittedName>
        <fullName evidence="10">ABC transporter substrate-binding protein</fullName>
    </submittedName>
</protein>
<keyword evidence="4 8" id="KW-0732">Signal</keyword>
<evidence type="ECO:0000259" key="9">
    <source>
        <dbReference type="PROSITE" id="PS50983"/>
    </source>
</evidence>
<keyword evidence="11" id="KW-1185">Reference proteome</keyword>
<evidence type="ECO:0000256" key="1">
    <source>
        <dbReference type="ARBA" id="ARBA00004193"/>
    </source>
</evidence>
<dbReference type="Gene3D" id="3.40.50.1980">
    <property type="entry name" value="Nitrogenase molybdenum iron protein domain"/>
    <property type="match status" value="2"/>
</dbReference>
<accession>A0ABR8VQH7</accession>
<evidence type="ECO:0000313" key="10">
    <source>
        <dbReference type="EMBL" id="MBD8006806.1"/>
    </source>
</evidence>
<reference evidence="10 11" key="1">
    <citation type="submission" date="2020-08" db="EMBL/GenBank/DDBJ databases">
        <title>A Genomic Blueprint of the Chicken Gut Microbiome.</title>
        <authorList>
            <person name="Gilroy R."/>
            <person name="Ravi A."/>
            <person name="Getino M."/>
            <person name="Pursley I."/>
            <person name="Horton D.L."/>
            <person name="Alikhan N.-F."/>
            <person name="Baker D."/>
            <person name="Gharbi K."/>
            <person name="Hall N."/>
            <person name="Watson M."/>
            <person name="Adriaenssens E.M."/>
            <person name="Foster-Nyarko E."/>
            <person name="Jarju S."/>
            <person name="Secka A."/>
            <person name="Antonio M."/>
            <person name="Oren A."/>
            <person name="Chaudhuri R."/>
            <person name="La Ragione R.M."/>
            <person name="Hildebrand F."/>
            <person name="Pallen M.J."/>
        </authorList>
    </citation>
    <scope>NUCLEOTIDE SEQUENCE [LARGE SCALE GENOMIC DNA]</scope>
    <source>
        <strain evidence="10 11">Sa1BUA2</strain>
    </source>
</reference>
<dbReference type="Pfam" id="PF01497">
    <property type="entry name" value="Peripla_BP_2"/>
    <property type="match status" value="1"/>
</dbReference>
<comment type="subcellular location">
    <subcellularLocation>
        <location evidence="1">Cell membrane</location>
        <topology evidence="1">Lipid-anchor</topology>
    </subcellularLocation>
</comment>
<dbReference type="Proteomes" id="UP000648182">
    <property type="component" value="Unassembled WGS sequence"/>
</dbReference>
<dbReference type="InterPro" id="IPR002491">
    <property type="entry name" value="ABC_transptr_periplasmic_BD"/>
</dbReference>
<feature type="domain" description="Fe/B12 periplasmic-binding" evidence="9">
    <location>
        <begin position="69"/>
        <end position="329"/>
    </location>
</feature>
<dbReference type="PANTHER" id="PTHR30532">
    <property type="entry name" value="IRON III DICITRATE-BINDING PERIPLASMIC PROTEIN"/>
    <property type="match status" value="1"/>
</dbReference>
<evidence type="ECO:0000256" key="2">
    <source>
        <dbReference type="ARBA" id="ARBA00008814"/>
    </source>
</evidence>
<organism evidence="10 11">
    <name type="scientific">Bacillus norwichensis</name>
    <dbReference type="NCBI Taxonomy" id="2762217"/>
    <lineage>
        <taxon>Bacteria</taxon>
        <taxon>Bacillati</taxon>
        <taxon>Bacillota</taxon>
        <taxon>Bacilli</taxon>
        <taxon>Bacillales</taxon>
        <taxon>Bacillaceae</taxon>
        <taxon>Bacillus</taxon>
    </lineage>
</organism>
<dbReference type="PROSITE" id="PS51257">
    <property type="entry name" value="PROKAR_LIPOPROTEIN"/>
    <property type="match status" value="1"/>
</dbReference>
<feature type="chain" id="PRO_5046108520" evidence="8">
    <location>
        <begin position="20"/>
        <end position="329"/>
    </location>
</feature>
<evidence type="ECO:0000313" key="11">
    <source>
        <dbReference type="Proteomes" id="UP000648182"/>
    </source>
</evidence>
<evidence type="ECO:0000256" key="4">
    <source>
        <dbReference type="ARBA" id="ARBA00022729"/>
    </source>
</evidence>
<keyword evidence="6" id="KW-0449">Lipoprotein</keyword>
<keyword evidence="5" id="KW-0564">Palmitate</keyword>
<evidence type="ECO:0000256" key="3">
    <source>
        <dbReference type="ARBA" id="ARBA00022448"/>
    </source>
</evidence>
<name>A0ABR8VQH7_9BACI</name>
<dbReference type="SUPFAM" id="SSF53807">
    <property type="entry name" value="Helical backbone' metal receptor"/>
    <property type="match status" value="1"/>
</dbReference>
<dbReference type="PANTHER" id="PTHR30532:SF10">
    <property type="entry name" value="IRON-UPTAKE SYSTEM-BINDING PROTEIN"/>
    <property type="match status" value="1"/>
</dbReference>
<evidence type="ECO:0000256" key="5">
    <source>
        <dbReference type="ARBA" id="ARBA00023139"/>
    </source>
</evidence>
<keyword evidence="3" id="KW-0813">Transport</keyword>
<evidence type="ECO:0000256" key="8">
    <source>
        <dbReference type="SAM" id="SignalP"/>
    </source>
</evidence>
<comment type="caution">
    <text evidence="10">The sequence shown here is derived from an EMBL/GenBank/DDBJ whole genome shotgun (WGS) entry which is preliminary data.</text>
</comment>
<dbReference type="InterPro" id="IPR051313">
    <property type="entry name" value="Bact_iron-sidero_bind"/>
</dbReference>